<evidence type="ECO:0000313" key="7">
    <source>
        <dbReference type="EMBL" id="GJJ08735.1"/>
    </source>
</evidence>
<dbReference type="EMBL" id="BPWL01000003">
    <property type="protein sequence ID" value="GJJ08735.1"/>
    <property type="molecule type" value="Genomic_DNA"/>
</dbReference>
<reference evidence="7" key="1">
    <citation type="submission" date="2021-10" db="EMBL/GenBank/DDBJ databases">
        <title>De novo Genome Assembly of Clathrus columnatus (Basidiomycota, Fungi) Using Illumina and Nanopore Sequence Data.</title>
        <authorList>
            <person name="Ogiso-Tanaka E."/>
            <person name="Itagaki H."/>
            <person name="Hosoya T."/>
            <person name="Hosaka K."/>
        </authorList>
    </citation>
    <scope>NUCLEOTIDE SEQUENCE</scope>
    <source>
        <strain evidence="7">MO-923</strain>
    </source>
</reference>
<keyword evidence="8" id="KW-1185">Reference proteome</keyword>
<dbReference type="Proteomes" id="UP001050691">
    <property type="component" value="Unassembled WGS sequence"/>
</dbReference>
<organism evidence="7 8">
    <name type="scientific">Clathrus columnatus</name>
    <dbReference type="NCBI Taxonomy" id="1419009"/>
    <lineage>
        <taxon>Eukaryota</taxon>
        <taxon>Fungi</taxon>
        <taxon>Dikarya</taxon>
        <taxon>Basidiomycota</taxon>
        <taxon>Agaricomycotina</taxon>
        <taxon>Agaricomycetes</taxon>
        <taxon>Phallomycetidae</taxon>
        <taxon>Phallales</taxon>
        <taxon>Clathraceae</taxon>
        <taxon>Clathrus</taxon>
    </lineage>
</organism>
<dbReference type="PANTHER" id="PTHR31465:SF9">
    <property type="entry name" value="SPHINGOID LONG-CHAIN BASE TRANSPORTER RSB1"/>
    <property type="match status" value="1"/>
</dbReference>
<feature type="region of interest" description="Disordered" evidence="5">
    <location>
        <begin position="176"/>
        <end position="251"/>
    </location>
</feature>
<evidence type="ECO:0000256" key="2">
    <source>
        <dbReference type="ARBA" id="ARBA00022692"/>
    </source>
</evidence>
<protein>
    <submittedName>
        <fullName evidence="7">Uncharacterized protein</fullName>
    </submittedName>
</protein>
<dbReference type="Pfam" id="PF04479">
    <property type="entry name" value="RTA1"/>
    <property type="match status" value="1"/>
</dbReference>
<proteinExistence type="predicted"/>
<feature type="transmembrane region" description="Helical" evidence="6">
    <location>
        <begin position="85"/>
        <end position="108"/>
    </location>
</feature>
<keyword evidence="4 6" id="KW-0472">Membrane</keyword>
<feature type="transmembrane region" description="Helical" evidence="6">
    <location>
        <begin position="120"/>
        <end position="140"/>
    </location>
</feature>
<dbReference type="GO" id="GO:0005886">
    <property type="term" value="C:plasma membrane"/>
    <property type="evidence" value="ECO:0007669"/>
    <property type="project" value="TreeGrafter"/>
</dbReference>
<evidence type="ECO:0000313" key="8">
    <source>
        <dbReference type="Proteomes" id="UP001050691"/>
    </source>
</evidence>
<feature type="transmembrane region" description="Helical" evidence="6">
    <location>
        <begin position="53"/>
        <end position="73"/>
    </location>
</feature>
<dbReference type="InterPro" id="IPR007568">
    <property type="entry name" value="RTA1"/>
</dbReference>
<gene>
    <name evidence="7" type="ORF">Clacol_002954</name>
</gene>
<name>A0AAV5A6Z4_9AGAM</name>
<dbReference type="GO" id="GO:0000324">
    <property type="term" value="C:fungal-type vacuole"/>
    <property type="evidence" value="ECO:0007669"/>
    <property type="project" value="TreeGrafter"/>
</dbReference>
<comment type="subcellular location">
    <subcellularLocation>
        <location evidence="1">Membrane</location>
        <topology evidence="1">Multi-pass membrane protein</topology>
    </subcellularLocation>
</comment>
<keyword evidence="3 6" id="KW-1133">Transmembrane helix</keyword>
<dbReference type="AlphaFoldDB" id="A0AAV5A6Z4"/>
<dbReference type="PANTHER" id="PTHR31465">
    <property type="entry name" value="PROTEIN RTA1-RELATED"/>
    <property type="match status" value="1"/>
</dbReference>
<evidence type="ECO:0000256" key="3">
    <source>
        <dbReference type="ARBA" id="ARBA00022989"/>
    </source>
</evidence>
<sequence>MSVHTFQATFYQTWWFSLAVLFTGALEIAGWGLRLRSSQNPLDISAFHSQYSVLFIAPLPIYVAIWGSFLKIVPRLGGYLQRGLHSLYVQLLWILYIAILVLEAVGVGEVSNATRVGGQVLFAGSYIYIALLILSNVLALDIVTRYDAAKVLDALEEVYARKRNNRQLIGIYHPGQFHKDGPLSHESVTSSNPSSPRMTHKQLPRINTNIVWKPRPQPGQQPLQEKVEQEKGPAPSRVVYAGGTRTTPPTL</sequence>
<comment type="caution">
    <text evidence="7">The sequence shown here is derived from an EMBL/GenBank/DDBJ whole genome shotgun (WGS) entry which is preliminary data.</text>
</comment>
<evidence type="ECO:0000256" key="5">
    <source>
        <dbReference type="SAM" id="MobiDB-lite"/>
    </source>
</evidence>
<keyword evidence="2 6" id="KW-0812">Transmembrane</keyword>
<evidence type="ECO:0000256" key="6">
    <source>
        <dbReference type="SAM" id="Phobius"/>
    </source>
</evidence>
<evidence type="ECO:0000256" key="1">
    <source>
        <dbReference type="ARBA" id="ARBA00004141"/>
    </source>
</evidence>
<feature type="compositionally biased region" description="Polar residues" evidence="5">
    <location>
        <begin position="186"/>
        <end position="197"/>
    </location>
</feature>
<feature type="transmembrane region" description="Helical" evidence="6">
    <location>
        <begin position="12"/>
        <end position="33"/>
    </location>
</feature>
<evidence type="ECO:0000256" key="4">
    <source>
        <dbReference type="ARBA" id="ARBA00023136"/>
    </source>
</evidence>
<accession>A0AAV5A6Z4</accession>